<dbReference type="Proteomes" id="UP001138802">
    <property type="component" value="Unassembled WGS sequence"/>
</dbReference>
<feature type="coiled-coil region" evidence="1">
    <location>
        <begin position="146"/>
        <end position="229"/>
    </location>
</feature>
<dbReference type="SUPFAM" id="SSF51261">
    <property type="entry name" value="Duplicated hybrid motif"/>
    <property type="match status" value="1"/>
</dbReference>
<dbReference type="EMBL" id="NRSD01000009">
    <property type="protein sequence ID" value="MBK1645003.1"/>
    <property type="molecule type" value="Genomic_DNA"/>
</dbReference>
<dbReference type="InterPro" id="IPR011055">
    <property type="entry name" value="Dup_hybrid_motif"/>
</dbReference>
<dbReference type="CDD" id="cd12797">
    <property type="entry name" value="M23_peptidase"/>
    <property type="match status" value="1"/>
</dbReference>
<dbReference type="GO" id="GO:0004222">
    <property type="term" value="F:metalloendopeptidase activity"/>
    <property type="evidence" value="ECO:0007669"/>
    <property type="project" value="TreeGrafter"/>
</dbReference>
<dbReference type="InterPro" id="IPR016047">
    <property type="entry name" value="M23ase_b-sheet_dom"/>
</dbReference>
<name>A0A9X1B976_9GAMM</name>
<feature type="domain" description="M23ase beta-sheet core" evidence="2">
    <location>
        <begin position="274"/>
        <end position="367"/>
    </location>
</feature>
<dbReference type="Pfam" id="PF01551">
    <property type="entry name" value="Peptidase_M23"/>
    <property type="match status" value="1"/>
</dbReference>
<dbReference type="PANTHER" id="PTHR21666">
    <property type="entry name" value="PEPTIDASE-RELATED"/>
    <property type="match status" value="1"/>
</dbReference>
<gene>
    <name evidence="3" type="ORF">CKO25_10140</name>
</gene>
<proteinExistence type="predicted"/>
<dbReference type="Gene3D" id="2.70.70.10">
    <property type="entry name" value="Glucose Permease (Domain IIA)"/>
    <property type="match status" value="1"/>
</dbReference>
<evidence type="ECO:0000256" key="1">
    <source>
        <dbReference type="SAM" id="Coils"/>
    </source>
</evidence>
<dbReference type="FunFam" id="2.70.70.10:FF:000003">
    <property type="entry name" value="Murein hydrolase activator EnvC"/>
    <property type="match status" value="1"/>
</dbReference>
<dbReference type="PANTHER" id="PTHR21666:SF270">
    <property type="entry name" value="MUREIN HYDROLASE ACTIVATOR ENVC"/>
    <property type="match status" value="1"/>
</dbReference>
<evidence type="ECO:0000259" key="2">
    <source>
        <dbReference type="Pfam" id="PF01551"/>
    </source>
</evidence>
<evidence type="ECO:0000313" key="3">
    <source>
        <dbReference type="EMBL" id="MBK1645003.1"/>
    </source>
</evidence>
<keyword evidence="1" id="KW-0175">Coiled coil</keyword>
<keyword evidence="4" id="KW-1185">Reference proteome</keyword>
<organism evidence="3 4">
    <name type="scientific">Thiocapsa imhoffii</name>
    <dbReference type="NCBI Taxonomy" id="382777"/>
    <lineage>
        <taxon>Bacteria</taxon>
        <taxon>Pseudomonadati</taxon>
        <taxon>Pseudomonadota</taxon>
        <taxon>Gammaproteobacteria</taxon>
        <taxon>Chromatiales</taxon>
        <taxon>Chromatiaceae</taxon>
        <taxon>Thiocapsa</taxon>
    </lineage>
</organism>
<feature type="coiled-coil region" evidence="1">
    <location>
        <begin position="37"/>
        <end position="85"/>
    </location>
</feature>
<protein>
    <submittedName>
        <fullName evidence="3">Peptidase M23</fullName>
    </submittedName>
</protein>
<dbReference type="AlphaFoldDB" id="A0A9X1B976"/>
<reference evidence="3 4" key="1">
    <citation type="journal article" date="2020" name="Microorganisms">
        <title>Osmotic Adaptation and Compatible Solute Biosynthesis of Phototrophic Bacteria as Revealed from Genome Analyses.</title>
        <authorList>
            <person name="Imhoff J.F."/>
            <person name="Rahn T."/>
            <person name="Kunzel S."/>
            <person name="Keller A."/>
            <person name="Neulinger S.C."/>
        </authorList>
    </citation>
    <scope>NUCLEOTIDE SEQUENCE [LARGE SCALE GENOMIC DNA]</scope>
    <source>
        <strain evidence="3 4">DSM 21303</strain>
    </source>
</reference>
<sequence>MICAVIEAGWASDEVLRARTKDLQSIEQQVESLGEALTARQADRQALIEELERREREVAVASLRGRQLEQELTEQNRVAEALRVRHLEEHEALDRELDIWSDLIRTAYVMGRADRLRLFLNQEDTAKASRILSYFAYLNQEQLRRVAAIQVRVERLTRLAHDAEREASRLVELAREQDHARQGLEAAREQRAAVLAELEASITEHSGSLEVLERDAESLRLLVLHLQQRAQIHAELAIQREPFHTHKGHLNAPLLHPEVLVAFNTPKEDSELRWDGVLLATRVGEEVRAIYDGRVLHADWMRGFGMVLVLDHGEGYMSIYGHNDVLLKEPGEWVSTGDVIALSGNSGGRDVPGLYFAIRHEGQPQDPAAWCGGLDRFGVPPKVSG</sequence>
<accession>A0A9X1B976</accession>
<dbReference type="InterPro" id="IPR050570">
    <property type="entry name" value="Cell_wall_metabolism_enzyme"/>
</dbReference>
<comment type="caution">
    <text evidence="3">The sequence shown here is derived from an EMBL/GenBank/DDBJ whole genome shotgun (WGS) entry which is preliminary data.</text>
</comment>
<evidence type="ECO:0000313" key="4">
    <source>
        <dbReference type="Proteomes" id="UP001138802"/>
    </source>
</evidence>